<evidence type="ECO:0000313" key="1">
    <source>
        <dbReference type="EMBL" id="MFC6097873.1"/>
    </source>
</evidence>
<organism evidence="1 2">
    <name type="scientific">Flavobacterium qiangtangense</name>
    <dbReference type="NCBI Taxonomy" id="1442595"/>
    <lineage>
        <taxon>Bacteria</taxon>
        <taxon>Pseudomonadati</taxon>
        <taxon>Bacteroidota</taxon>
        <taxon>Flavobacteriia</taxon>
        <taxon>Flavobacteriales</taxon>
        <taxon>Flavobacteriaceae</taxon>
        <taxon>Flavobacterium</taxon>
    </lineage>
</organism>
<dbReference type="RefSeq" id="WP_379792855.1">
    <property type="nucleotide sequence ID" value="NZ_JBHSQB010000010.1"/>
</dbReference>
<dbReference type="Proteomes" id="UP001596287">
    <property type="component" value="Unassembled WGS sequence"/>
</dbReference>
<reference evidence="2" key="1">
    <citation type="journal article" date="2019" name="Int. J. Syst. Evol. Microbiol.">
        <title>The Global Catalogue of Microorganisms (GCM) 10K type strain sequencing project: providing services to taxonomists for standard genome sequencing and annotation.</title>
        <authorList>
            <consortium name="The Broad Institute Genomics Platform"/>
            <consortium name="The Broad Institute Genome Sequencing Center for Infectious Disease"/>
            <person name="Wu L."/>
            <person name="Ma J."/>
        </authorList>
    </citation>
    <scope>NUCLEOTIDE SEQUENCE [LARGE SCALE GENOMIC DNA]</scope>
    <source>
        <strain evidence="2">CCUG 49679</strain>
    </source>
</reference>
<protein>
    <recommendedName>
        <fullName evidence="3">Lipopolysaccharide biosynthesis protein</fullName>
    </recommendedName>
</protein>
<name>A0ABW1PQD8_9FLAO</name>
<accession>A0ABW1PQD8</accession>
<gene>
    <name evidence="1" type="ORF">ACFPVY_14540</name>
</gene>
<comment type="caution">
    <text evidence="1">The sequence shown here is derived from an EMBL/GenBank/DDBJ whole genome shotgun (WGS) entry which is preliminary data.</text>
</comment>
<evidence type="ECO:0008006" key="3">
    <source>
        <dbReference type="Google" id="ProtNLM"/>
    </source>
</evidence>
<keyword evidence="2" id="KW-1185">Reference proteome</keyword>
<dbReference type="EMBL" id="JBHSQB010000010">
    <property type="protein sequence ID" value="MFC6097873.1"/>
    <property type="molecule type" value="Genomic_DNA"/>
</dbReference>
<evidence type="ECO:0000313" key="2">
    <source>
        <dbReference type="Proteomes" id="UP001596287"/>
    </source>
</evidence>
<proteinExistence type="predicted"/>
<sequence>MQKKKLLFLCPNIFGLYDVFKTGLENYSGCEVTTILYRRYKYKNKKEQIQNFLSKAFSGKKLKNQWEEEMYLDLLKEYKHFDYALTICPEMLSAPVLSHVQQIADKSVVYYWDGFDHFPNYRQTLPYFDSLFSFDPEDAKKYKLNFITNFYFAENRNTKATLDFFFLSSFDSRYPVLEKIVSLLEKQQMKVSVLQYVNDKKLKLIPKKHLQSFEFITKPISFKETTELMDKARIVLDIQKDIQKGLTFRVFEAMGLGKKLITTNPEIVNYDFYNPNNIFIWTDETKTIPESFLNTPYVEISEEIYKKYSQESWVKKILDL</sequence>